<dbReference type="SUPFAM" id="SSF58069">
    <property type="entry name" value="Virus ectodomain"/>
    <property type="match status" value="1"/>
</dbReference>
<dbReference type="AlphaFoldDB" id="A0A7L2GSR4"/>
<evidence type="ECO:0000313" key="2">
    <source>
        <dbReference type="EMBL" id="NXQ89004.1"/>
    </source>
</evidence>
<name>A0A7L2GSR4_NYCGR</name>
<comment type="caution">
    <text evidence="2">The sequence shown here is derived from an EMBL/GenBank/DDBJ whole genome shotgun (WGS) entry which is preliminary data.</text>
</comment>
<dbReference type="Pfam" id="PF00429">
    <property type="entry name" value="TLV_coat"/>
    <property type="match status" value="1"/>
</dbReference>
<organism evidence="2 3">
    <name type="scientific">Nyctibius grandis</name>
    <name type="common">Great potoo</name>
    <dbReference type="NCBI Taxonomy" id="48427"/>
    <lineage>
        <taxon>Eukaryota</taxon>
        <taxon>Metazoa</taxon>
        <taxon>Chordata</taxon>
        <taxon>Craniata</taxon>
        <taxon>Vertebrata</taxon>
        <taxon>Euteleostomi</taxon>
        <taxon>Archelosauria</taxon>
        <taxon>Archosauria</taxon>
        <taxon>Dinosauria</taxon>
        <taxon>Saurischia</taxon>
        <taxon>Theropoda</taxon>
        <taxon>Coelurosauria</taxon>
        <taxon>Aves</taxon>
        <taxon>Neognathae</taxon>
        <taxon>Neoaves</taxon>
        <taxon>Strisores</taxon>
        <taxon>Caprimulgiformes</taxon>
        <taxon>Nyctibiidae</taxon>
        <taxon>Nyctibius</taxon>
    </lineage>
</organism>
<keyword evidence="1" id="KW-1015">Disulfide bond</keyword>
<dbReference type="Proteomes" id="UP000567826">
    <property type="component" value="Unassembled WGS sequence"/>
</dbReference>
<feature type="non-terminal residue" evidence="2">
    <location>
        <position position="95"/>
    </location>
</feature>
<dbReference type="OrthoDB" id="8949317at2759"/>
<dbReference type="EMBL" id="VWYG01019434">
    <property type="protein sequence ID" value="NXQ89004.1"/>
    <property type="molecule type" value="Genomic_DNA"/>
</dbReference>
<reference evidence="2 3" key="1">
    <citation type="submission" date="2019-09" db="EMBL/GenBank/DDBJ databases">
        <title>Bird 10,000 Genomes (B10K) Project - Family phase.</title>
        <authorList>
            <person name="Zhang G."/>
        </authorList>
    </citation>
    <scope>NUCLEOTIDE SEQUENCE [LARGE SCALE GENOMIC DNA]</scope>
    <source>
        <strain evidence="2">B10K-DU-001-56</strain>
        <tissue evidence="2">Muscle</tissue>
    </source>
</reference>
<proteinExistence type="predicted"/>
<evidence type="ECO:0000256" key="1">
    <source>
        <dbReference type="ARBA" id="ARBA00023157"/>
    </source>
</evidence>
<gene>
    <name evidence="2" type="primary">Ervv2_3</name>
    <name evidence="2" type="ORF">NYCGRA_R15208</name>
</gene>
<dbReference type="InterPro" id="IPR018154">
    <property type="entry name" value="TLV/ENV_coat_polyprotein"/>
</dbReference>
<protein>
    <submittedName>
        <fullName evidence="2">ERVV2 protein</fullName>
    </submittedName>
</protein>
<feature type="non-terminal residue" evidence="2">
    <location>
        <position position="1"/>
    </location>
</feature>
<sequence length="95" mass="10427">TVFHSFARRLLPWLGVSELEKALVNISAATEILGNNNDDAVMELQEEVSQLPKIMLQNRMALDTLLASQGGVCTIINTGFCMYVNQCGRISADVQ</sequence>
<accession>A0A7L2GSR4</accession>
<evidence type="ECO:0000313" key="3">
    <source>
        <dbReference type="Proteomes" id="UP000567826"/>
    </source>
</evidence>
<keyword evidence="3" id="KW-1185">Reference proteome</keyword>
<dbReference type="PANTHER" id="PTHR10424:SF73">
    <property type="entry name" value="ENDOGENOUS RETROVIRUS GROUP FC1 ENV POLYPROTEIN-RELATED"/>
    <property type="match status" value="1"/>
</dbReference>
<dbReference type="Gene3D" id="1.10.287.210">
    <property type="match status" value="1"/>
</dbReference>
<dbReference type="PANTHER" id="PTHR10424">
    <property type="entry name" value="VIRAL ENVELOPE PROTEIN"/>
    <property type="match status" value="1"/>
</dbReference>